<protein>
    <submittedName>
        <fullName evidence="12">Uncharacterized protein</fullName>
    </submittedName>
</protein>
<dbReference type="PRINTS" id="PR00019">
    <property type="entry name" value="LEURICHRPT"/>
</dbReference>
<dbReference type="InterPro" id="IPR003591">
    <property type="entry name" value="Leu-rich_rpt_typical-subtyp"/>
</dbReference>
<dbReference type="FunFam" id="3.80.10.10:FF:000213">
    <property type="entry name" value="Tyrosine-sulfated glycopeptide receptor 1"/>
    <property type="match status" value="1"/>
</dbReference>
<name>A0A8J4R9K2_9ROSI</name>
<comment type="caution">
    <text evidence="12">The sequence shown here is derived from an EMBL/GenBank/DDBJ whole genome shotgun (WGS) entry which is preliminary data.</text>
</comment>
<keyword evidence="5" id="KW-0812">Transmembrane</keyword>
<evidence type="ECO:0000256" key="9">
    <source>
        <dbReference type="ARBA" id="ARBA00023136"/>
    </source>
</evidence>
<reference evidence="12" key="1">
    <citation type="submission" date="2020-03" db="EMBL/GenBank/DDBJ databases">
        <title>Castanea mollissima Vanexum genome sequencing.</title>
        <authorList>
            <person name="Staton M."/>
        </authorList>
    </citation>
    <scope>NUCLEOTIDE SEQUENCE</scope>
    <source>
        <tissue evidence="12">Leaf</tissue>
    </source>
</reference>
<keyword evidence="9" id="KW-0472">Membrane</keyword>
<evidence type="ECO:0000256" key="5">
    <source>
        <dbReference type="ARBA" id="ARBA00022692"/>
    </source>
</evidence>
<dbReference type="Gene3D" id="3.80.10.10">
    <property type="entry name" value="Ribonuclease Inhibitor"/>
    <property type="match status" value="1"/>
</dbReference>
<evidence type="ECO:0000256" key="8">
    <source>
        <dbReference type="ARBA" id="ARBA00022989"/>
    </source>
</evidence>
<keyword evidence="13" id="KW-1185">Reference proteome</keyword>
<dbReference type="SUPFAM" id="SSF52058">
    <property type="entry name" value="L domain-like"/>
    <property type="match status" value="2"/>
</dbReference>
<dbReference type="GO" id="GO:0005886">
    <property type="term" value="C:plasma membrane"/>
    <property type="evidence" value="ECO:0007669"/>
    <property type="project" value="UniProtKB-SubCell"/>
</dbReference>
<dbReference type="InterPro" id="IPR051502">
    <property type="entry name" value="RLP_Defense_Trigger"/>
</dbReference>
<evidence type="ECO:0000256" key="10">
    <source>
        <dbReference type="ARBA" id="ARBA00023180"/>
    </source>
</evidence>
<dbReference type="AlphaFoldDB" id="A0A8J4R9K2"/>
<keyword evidence="3" id="KW-1003">Cell membrane</keyword>
<dbReference type="InterPro" id="IPR001611">
    <property type="entry name" value="Leu-rich_rpt"/>
</dbReference>
<dbReference type="InterPro" id="IPR032675">
    <property type="entry name" value="LRR_dom_sf"/>
</dbReference>
<dbReference type="Pfam" id="PF00560">
    <property type="entry name" value="LRR_1"/>
    <property type="match status" value="3"/>
</dbReference>
<comment type="similarity">
    <text evidence="2">Belongs to the RLP family.</text>
</comment>
<sequence length="392" mass="43501">MVSPAGRYLGILDISNNGFPGLISKWLGNMQILWSLDMSNNFFESQIPCEMHAYILIDLSHNWLSRLSPSCADLSIIPHLFLQGNRLTGLVPKVTFSVSFHVVTLDIRDNLFSGRIPYEVGELSNLRILLLSGNNFSGTVPKQLYWLKNLEIMDLSKNYLSGTIPHCFCDITFGKLDAIDDFDEQNAAADFGIVFVMKYRSYFYKGGILDIMSGLDLSFNKLTGEIPLKLGQLSPILALNLSYNQLTGFVPTTFSNLTQLESLDLSHNNLCGEIPSILIGLHFLEVFNVACNNLSRKVPDMKGQFGTFQNSSYKGNAFLCGPPLEKSCTRVDSSPPLPRKSLTTRRRLVTPTKPFAITSACFLTLAQSSFPFTFLPLSEYLASLTTLSNANG</sequence>
<dbReference type="Proteomes" id="UP000737018">
    <property type="component" value="Unassembled WGS sequence"/>
</dbReference>
<evidence type="ECO:0000256" key="3">
    <source>
        <dbReference type="ARBA" id="ARBA00022475"/>
    </source>
</evidence>
<dbReference type="PANTHER" id="PTHR48062">
    <property type="entry name" value="RECEPTOR-LIKE PROTEIN 14"/>
    <property type="match status" value="1"/>
</dbReference>
<evidence type="ECO:0000256" key="11">
    <source>
        <dbReference type="ARBA" id="ARBA00037847"/>
    </source>
</evidence>
<proteinExistence type="inferred from homology"/>
<evidence type="ECO:0000256" key="4">
    <source>
        <dbReference type="ARBA" id="ARBA00022614"/>
    </source>
</evidence>
<keyword evidence="4" id="KW-0433">Leucine-rich repeat</keyword>
<dbReference type="GO" id="GO:0012505">
    <property type="term" value="C:endomembrane system"/>
    <property type="evidence" value="ECO:0007669"/>
    <property type="project" value="UniProtKB-SubCell"/>
</dbReference>
<accession>A0A8J4R9K2</accession>
<dbReference type="EMBL" id="JRKL02002325">
    <property type="protein sequence ID" value="KAF3959468.1"/>
    <property type="molecule type" value="Genomic_DNA"/>
</dbReference>
<evidence type="ECO:0000313" key="13">
    <source>
        <dbReference type="Proteomes" id="UP000737018"/>
    </source>
</evidence>
<keyword evidence="10" id="KW-0325">Glycoprotein</keyword>
<evidence type="ECO:0000256" key="7">
    <source>
        <dbReference type="ARBA" id="ARBA00022737"/>
    </source>
</evidence>
<evidence type="ECO:0000256" key="6">
    <source>
        <dbReference type="ARBA" id="ARBA00022729"/>
    </source>
</evidence>
<keyword evidence="8" id="KW-1133">Transmembrane helix</keyword>
<dbReference type="Pfam" id="PF13855">
    <property type="entry name" value="LRR_8"/>
    <property type="match status" value="1"/>
</dbReference>
<dbReference type="SMART" id="SM00369">
    <property type="entry name" value="LRR_TYP"/>
    <property type="match status" value="3"/>
</dbReference>
<organism evidence="12 13">
    <name type="scientific">Castanea mollissima</name>
    <name type="common">Chinese chestnut</name>
    <dbReference type="NCBI Taxonomy" id="60419"/>
    <lineage>
        <taxon>Eukaryota</taxon>
        <taxon>Viridiplantae</taxon>
        <taxon>Streptophyta</taxon>
        <taxon>Embryophyta</taxon>
        <taxon>Tracheophyta</taxon>
        <taxon>Spermatophyta</taxon>
        <taxon>Magnoliopsida</taxon>
        <taxon>eudicotyledons</taxon>
        <taxon>Gunneridae</taxon>
        <taxon>Pentapetalae</taxon>
        <taxon>rosids</taxon>
        <taxon>fabids</taxon>
        <taxon>Fagales</taxon>
        <taxon>Fagaceae</taxon>
        <taxon>Castanea</taxon>
    </lineage>
</organism>
<comment type="subcellular location">
    <subcellularLocation>
        <location evidence="1">Cell membrane</location>
    </subcellularLocation>
    <subcellularLocation>
        <location evidence="11">Endomembrane system</location>
        <topology evidence="11">Single-pass membrane protein</topology>
    </subcellularLocation>
</comment>
<keyword evidence="7" id="KW-0677">Repeat</keyword>
<keyword evidence="6" id="KW-0732">Signal</keyword>
<evidence type="ECO:0000256" key="2">
    <source>
        <dbReference type="ARBA" id="ARBA00009592"/>
    </source>
</evidence>
<dbReference type="PANTHER" id="PTHR48062:SF52">
    <property type="entry name" value="RECEPTOR-LIKE PROTEIN 8-RELATED"/>
    <property type="match status" value="1"/>
</dbReference>
<evidence type="ECO:0000313" key="12">
    <source>
        <dbReference type="EMBL" id="KAF3959468.1"/>
    </source>
</evidence>
<dbReference type="OrthoDB" id="4691307at2759"/>
<gene>
    <name evidence="12" type="ORF">CMV_015725</name>
</gene>
<evidence type="ECO:0000256" key="1">
    <source>
        <dbReference type="ARBA" id="ARBA00004236"/>
    </source>
</evidence>